<dbReference type="EMBL" id="DOTR01000004">
    <property type="protein sequence ID" value="HCA00644.1"/>
    <property type="molecule type" value="Genomic_DNA"/>
</dbReference>
<sequence>MSFTLYVHVGSGKAGSSAIQTALLQHANKLAEKKVKYLGLMLENMSGNDAEWKKPYGWPVYVSNSKKYKDELLFQLEEGVAELVTHGYKAAVWSNESLFGQVDLLRDVKALGKKAGFKVKIICYFRNHTSWAISAYKQWGIKHKSYSGPIKPFSEWSKERPVVFSVLADKWSQDFKEDFIIKNYDADKKLVSNFFNIINPDDNDFLDVDVVANKTPDRLILSLWALYNNQFSDEVLPNQLEPLLQRSGILNHDIVGVSLDELFPSDSDVRDLNDRCKDDLAALNAILTASGEPSLKAPESLKERESVTSNDLIAALLFMLEKHDKEIRQLKRKLKKTGD</sequence>
<dbReference type="SUPFAM" id="SSF52540">
    <property type="entry name" value="P-loop containing nucleoside triphosphate hydrolases"/>
    <property type="match status" value="1"/>
</dbReference>
<reference evidence="1" key="1">
    <citation type="journal article" date="2018" name="Nat. Biotechnol.">
        <title>A standardized bacterial taxonomy based on genome phylogeny substantially revises the tree of life.</title>
        <authorList>
            <person name="Parks D.H."/>
            <person name="Chuvochina M."/>
            <person name="Waite D.W."/>
            <person name="Rinke C."/>
            <person name="Skarshewski A."/>
            <person name="Chaumeil P.A."/>
            <person name="Hugenholtz P."/>
        </authorList>
    </citation>
    <scope>NUCLEOTIDE SEQUENCE [LARGE SCALE GENOMIC DNA]</scope>
    <source>
        <strain evidence="1">UBA11284</strain>
    </source>
</reference>
<accession>A0A3D0KB09</accession>
<dbReference type="InterPro" id="IPR027417">
    <property type="entry name" value="P-loop_NTPase"/>
</dbReference>
<evidence type="ECO:0000313" key="1">
    <source>
        <dbReference type="EMBL" id="HCA00644.1"/>
    </source>
</evidence>
<comment type="caution">
    <text evidence="1">The sequence shown here is derived from an EMBL/GenBank/DDBJ whole genome shotgun (WGS) entry which is preliminary data.</text>
</comment>
<proteinExistence type="predicted"/>
<dbReference type="AlphaFoldDB" id="A0A3D0KB09"/>
<name>A0A3D0KB09_9GAMM</name>
<gene>
    <name evidence="1" type="ORF">DEO68_00345</name>
</gene>
<organism evidence="1">
    <name type="scientific">Halomonas campaniensis</name>
    <dbReference type="NCBI Taxonomy" id="213554"/>
    <lineage>
        <taxon>Bacteria</taxon>
        <taxon>Pseudomonadati</taxon>
        <taxon>Pseudomonadota</taxon>
        <taxon>Gammaproteobacteria</taxon>
        <taxon>Oceanospirillales</taxon>
        <taxon>Halomonadaceae</taxon>
        <taxon>Halomonas</taxon>
    </lineage>
</organism>
<protein>
    <submittedName>
        <fullName evidence="1">Uncharacterized protein</fullName>
    </submittedName>
</protein>
<dbReference type="Gene3D" id="3.40.50.300">
    <property type="entry name" value="P-loop containing nucleotide triphosphate hydrolases"/>
    <property type="match status" value="1"/>
</dbReference>